<dbReference type="Pfam" id="PF00440">
    <property type="entry name" value="TetR_N"/>
    <property type="match status" value="1"/>
</dbReference>
<protein>
    <submittedName>
        <fullName evidence="4">TetR/AcrR family transcriptional regulator</fullName>
    </submittedName>
</protein>
<dbReference type="InterPro" id="IPR009057">
    <property type="entry name" value="Homeodomain-like_sf"/>
</dbReference>
<feature type="domain" description="HTH tetR-type" evidence="3">
    <location>
        <begin position="2"/>
        <end position="62"/>
    </location>
</feature>
<dbReference type="RefSeq" id="WP_252592778.1">
    <property type="nucleotide sequence ID" value="NZ_CP099489.1"/>
</dbReference>
<evidence type="ECO:0000259" key="3">
    <source>
        <dbReference type="PROSITE" id="PS50977"/>
    </source>
</evidence>
<evidence type="ECO:0000256" key="1">
    <source>
        <dbReference type="ARBA" id="ARBA00023125"/>
    </source>
</evidence>
<dbReference type="PANTHER" id="PTHR30055:SF231">
    <property type="entry name" value="TRANSCRIPTIONAL REGULATORY PROTEIN (PROBABLY DEOR-FAMILY)-RELATED"/>
    <property type="match status" value="1"/>
</dbReference>
<keyword evidence="1 2" id="KW-0238">DNA-binding</keyword>
<keyword evidence="5" id="KW-1185">Reference proteome</keyword>
<proteinExistence type="predicted"/>
<reference evidence="4" key="1">
    <citation type="submission" date="2022-06" db="EMBL/GenBank/DDBJ databases">
        <title>Ornithinimicrobium HY1793.</title>
        <authorList>
            <person name="Huang Y."/>
        </authorList>
    </citation>
    <scope>NUCLEOTIDE SEQUENCE</scope>
    <source>
        <strain evidence="4">HY1793</strain>
    </source>
</reference>
<dbReference type="SUPFAM" id="SSF48498">
    <property type="entry name" value="Tetracyclin repressor-like, C-terminal domain"/>
    <property type="match status" value="1"/>
</dbReference>
<dbReference type="EMBL" id="CP099489">
    <property type="protein sequence ID" value="USQ79674.1"/>
    <property type="molecule type" value="Genomic_DNA"/>
</dbReference>
<dbReference type="InterPro" id="IPR050109">
    <property type="entry name" value="HTH-type_TetR-like_transc_reg"/>
</dbReference>
<dbReference type="SUPFAM" id="SSF46689">
    <property type="entry name" value="Homeodomain-like"/>
    <property type="match status" value="1"/>
</dbReference>
<dbReference type="Proteomes" id="UP001056455">
    <property type="component" value="Chromosome"/>
</dbReference>
<evidence type="ECO:0000313" key="5">
    <source>
        <dbReference type="Proteomes" id="UP001056455"/>
    </source>
</evidence>
<dbReference type="PROSITE" id="PS50977">
    <property type="entry name" value="HTH_TETR_2"/>
    <property type="match status" value="1"/>
</dbReference>
<feature type="DNA-binding region" description="H-T-H motif" evidence="2">
    <location>
        <begin position="25"/>
        <end position="44"/>
    </location>
</feature>
<accession>A0ABY4YSD7</accession>
<gene>
    <name evidence="4" type="ORF">NF556_19125</name>
</gene>
<evidence type="ECO:0000256" key="2">
    <source>
        <dbReference type="PROSITE-ProRule" id="PRU00335"/>
    </source>
</evidence>
<evidence type="ECO:0000313" key="4">
    <source>
        <dbReference type="EMBL" id="USQ79674.1"/>
    </source>
</evidence>
<organism evidence="4 5">
    <name type="scientific">Ornithinimicrobium faecis</name>
    <dbReference type="NCBI Taxonomy" id="2934158"/>
    <lineage>
        <taxon>Bacteria</taxon>
        <taxon>Bacillati</taxon>
        <taxon>Actinomycetota</taxon>
        <taxon>Actinomycetes</taxon>
        <taxon>Micrococcales</taxon>
        <taxon>Ornithinimicrobiaceae</taxon>
        <taxon>Ornithinimicrobium</taxon>
    </lineage>
</organism>
<dbReference type="InterPro" id="IPR036271">
    <property type="entry name" value="Tet_transcr_reg_TetR-rel_C_sf"/>
</dbReference>
<dbReference type="PANTHER" id="PTHR30055">
    <property type="entry name" value="HTH-TYPE TRANSCRIPTIONAL REGULATOR RUTR"/>
    <property type="match status" value="1"/>
</dbReference>
<sequence length="193" mass="20873">MVDRRHQIVQAAQAVIAQEGLGALSVRTTAARAGIGASTLRHYFPTQQALFDAVVSDSFNAQLDDLRIADTHVPAADRLLECLAQFLPPSDDEIAQLLNWLAMYTAALGPDRTEQGARALISLTELGRQRVVAWLEVLGDQGELRHLDMARHAAVLLTHLDGLCLALLAPDSGPSVPDALEQLRDLIAAMVVR</sequence>
<dbReference type="InterPro" id="IPR001647">
    <property type="entry name" value="HTH_TetR"/>
</dbReference>
<dbReference type="Gene3D" id="1.10.357.10">
    <property type="entry name" value="Tetracycline Repressor, domain 2"/>
    <property type="match status" value="1"/>
</dbReference>
<name>A0ABY4YSD7_9MICO</name>